<organism evidence="3 4">
    <name type="scientific">Caenorhabditis japonica</name>
    <dbReference type="NCBI Taxonomy" id="281687"/>
    <lineage>
        <taxon>Eukaryota</taxon>
        <taxon>Metazoa</taxon>
        <taxon>Ecdysozoa</taxon>
        <taxon>Nematoda</taxon>
        <taxon>Chromadorea</taxon>
        <taxon>Rhabditida</taxon>
        <taxon>Rhabditina</taxon>
        <taxon>Rhabditomorpha</taxon>
        <taxon>Rhabditoidea</taxon>
        <taxon>Rhabditidae</taxon>
        <taxon>Peloderinae</taxon>
        <taxon>Caenorhabditis</taxon>
    </lineage>
</organism>
<dbReference type="PROSITE" id="PS51257">
    <property type="entry name" value="PROKAR_LIPOPROTEIN"/>
    <property type="match status" value="1"/>
</dbReference>
<dbReference type="PANTHER" id="PTHR47629:SF6">
    <property type="entry name" value="CW DOMAIN-CONTAINING PROTEIN-RELATED"/>
    <property type="match status" value="1"/>
</dbReference>
<proteinExistence type="predicted"/>
<reference evidence="3" key="2">
    <citation type="submission" date="2022-06" db="UniProtKB">
        <authorList>
            <consortium name="EnsemblMetazoa"/>
        </authorList>
    </citation>
    <scope>IDENTIFICATION</scope>
    <source>
        <strain evidence="3">DF5081</strain>
    </source>
</reference>
<dbReference type="InterPro" id="IPR016187">
    <property type="entry name" value="CTDL_fold"/>
</dbReference>
<reference evidence="4" key="1">
    <citation type="submission" date="2010-08" db="EMBL/GenBank/DDBJ databases">
        <authorList>
            <consortium name="Caenorhabditis japonica Sequencing Consortium"/>
            <person name="Wilson R.K."/>
        </authorList>
    </citation>
    <scope>NUCLEOTIDE SEQUENCE [LARGE SCALE GENOMIC DNA]</scope>
    <source>
        <strain evidence="4">DF5081</strain>
    </source>
</reference>
<dbReference type="PANTHER" id="PTHR47629">
    <property type="entry name" value="C-TYPE LECTIN-RELATED"/>
    <property type="match status" value="1"/>
</dbReference>
<evidence type="ECO:0000259" key="2">
    <source>
        <dbReference type="SMART" id="SM00605"/>
    </source>
</evidence>
<keyword evidence="4" id="KW-1185">Reference proteome</keyword>
<sequence>MSCGGKVLLVILSMYTSISSCDNLYKSMTLVWGYPQIINGKAEKIVSSSWDECVLKCYQEDSCTLVHKSSSGCDLYRFKTVVSARNPSHPYREDLIAFKTLLPTNTCPINPFINSSIYTYQDASLITYNTTITYSVDSNNDTIINFNYTTLKCPTGSKLFIRGIIPVCLSVQYFTNESTYKYCANLTRASALCKKSGGTLTGPANGAELQYFTNVSLTATKIAPYPDTSIRIWIDGDSVYVARQWIMEDPTHNGDAAYPYGSDAPNSIWPGSGLYLYFFPTSLVDDYLTTSDFLTMNGGLCWRGAACRLDMKIV</sequence>
<feature type="domain" description="PAN-3" evidence="2">
    <location>
        <begin position="6"/>
        <end position="143"/>
    </location>
</feature>
<dbReference type="SMART" id="SM00605">
    <property type="entry name" value="CW"/>
    <property type="match status" value="1"/>
</dbReference>
<protein>
    <submittedName>
        <fullName evidence="3">CW domain-containing protein</fullName>
    </submittedName>
</protein>
<dbReference type="EnsemblMetazoa" id="CJA07899b.1">
    <property type="protein sequence ID" value="CJA07899b.1"/>
    <property type="gene ID" value="WBGene00127103"/>
</dbReference>
<evidence type="ECO:0000313" key="3">
    <source>
        <dbReference type="EnsemblMetazoa" id="CJA07899b.1"/>
    </source>
</evidence>
<dbReference type="Proteomes" id="UP000005237">
    <property type="component" value="Unassembled WGS sequence"/>
</dbReference>
<name>A0A8R1DPJ1_CAEJA</name>
<feature type="signal peptide" evidence="1">
    <location>
        <begin position="1"/>
        <end position="20"/>
    </location>
</feature>
<dbReference type="Pfam" id="PF08277">
    <property type="entry name" value="PAN_3"/>
    <property type="match status" value="1"/>
</dbReference>
<accession>A0A8R1DPJ1</accession>
<evidence type="ECO:0000313" key="4">
    <source>
        <dbReference type="Proteomes" id="UP000005237"/>
    </source>
</evidence>
<dbReference type="InterPro" id="IPR006583">
    <property type="entry name" value="PAN-3_domain"/>
</dbReference>
<keyword evidence="1" id="KW-0732">Signal</keyword>
<dbReference type="SUPFAM" id="SSF56436">
    <property type="entry name" value="C-type lectin-like"/>
    <property type="match status" value="1"/>
</dbReference>
<dbReference type="AlphaFoldDB" id="A0A8R1DPJ1"/>
<feature type="chain" id="PRO_5035937193" evidence="1">
    <location>
        <begin position="21"/>
        <end position="314"/>
    </location>
</feature>
<evidence type="ECO:0000256" key="1">
    <source>
        <dbReference type="SAM" id="SignalP"/>
    </source>
</evidence>